<dbReference type="GO" id="GO:0003964">
    <property type="term" value="F:RNA-directed DNA polymerase activity"/>
    <property type="evidence" value="ECO:0007669"/>
    <property type="project" value="UniProtKB-KW"/>
</dbReference>
<dbReference type="AlphaFoldDB" id="A0AAV4EJV2"/>
<protein>
    <submittedName>
        <fullName evidence="2">Reverse transcriptase</fullName>
    </submittedName>
</protein>
<dbReference type="EMBL" id="BMAT01010806">
    <property type="protein sequence ID" value="GFR61051.1"/>
    <property type="molecule type" value="Genomic_DNA"/>
</dbReference>
<feature type="region of interest" description="Disordered" evidence="1">
    <location>
        <begin position="59"/>
        <end position="87"/>
    </location>
</feature>
<evidence type="ECO:0000313" key="3">
    <source>
        <dbReference type="Proteomes" id="UP000762676"/>
    </source>
</evidence>
<keyword evidence="2" id="KW-0548">Nucleotidyltransferase</keyword>
<reference evidence="2 3" key="1">
    <citation type="journal article" date="2021" name="Elife">
        <title>Chloroplast acquisition without the gene transfer in kleptoplastic sea slugs, Plakobranchus ocellatus.</title>
        <authorList>
            <person name="Maeda T."/>
            <person name="Takahashi S."/>
            <person name="Yoshida T."/>
            <person name="Shimamura S."/>
            <person name="Takaki Y."/>
            <person name="Nagai Y."/>
            <person name="Toyoda A."/>
            <person name="Suzuki Y."/>
            <person name="Arimoto A."/>
            <person name="Ishii H."/>
            <person name="Satoh N."/>
            <person name="Nishiyama T."/>
            <person name="Hasebe M."/>
            <person name="Maruyama T."/>
            <person name="Minagawa J."/>
            <person name="Obokata J."/>
            <person name="Shigenobu S."/>
        </authorList>
    </citation>
    <scope>NUCLEOTIDE SEQUENCE [LARGE SCALE GENOMIC DNA]</scope>
</reference>
<keyword evidence="2" id="KW-0695">RNA-directed DNA polymerase</keyword>
<sequence length="87" mass="9737">MVELKGPYKSKMEQAHTYKKEKYMDLNKEQEESGYRAKIMPIEIVARGFAGSPAYGLLSSNPEAGKKKGSREASGVMTQMWHVSRPG</sequence>
<proteinExistence type="predicted"/>
<evidence type="ECO:0000256" key="1">
    <source>
        <dbReference type="SAM" id="MobiDB-lite"/>
    </source>
</evidence>
<keyword evidence="2" id="KW-0808">Transferase</keyword>
<evidence type="ECO:0000313" key="2">
    <source>
        <dbReference type="EMBL" id="GFR61051.1"/>
    </source>
</evidence>
<gene>
    <name evidence="2" type="ORF">ElyMa_005421700</name>
</gene>
<keyword evidence="3" id="KW-1185">Reference proteome</keyword>
<name>A0AAV4EJV2_9GAST</name>
<organism evidence="2 3">
    <name type="scientific">Elysia marginata</name>
    <dbReference type="NCBI Taxonomy" id="1093978"/>
    <lineage>
        <taxon>Eukaryota</taxon>
        <taxon>Metazoa</taxon>
        <taxon>Spiralia</taxon>
        <taxon>Lophotrochozoa</taxon>
        <taxon>Mollusca</taxon>
        <taxon>Gastropoda</taxon>
        <taxon>Heterobranchia</taxon>
        <taxon>Euthyneura</taxon>
        <taxon>Panpulmonata</taxon>
        <taxon>Sacoglossa</taxon>
        <taxon>Placobranchoidea</taxon>
        <taxon>Plakobranchidae</taxon>
        <taxon>Elysia</taxon>
    </lineage>
</organism>
<dbReference type="Proteomes" id="UP000762676">
    <property type="component" value="Unassembled WGS sequence"/>
</dbReference>
<accession>A0AAV4EJV2</accession>
<comment type="caution">
    <text evidence="2">The sequence shown here is derived from an EMBL/GenBank/DDBJ whole genome shotgun (WGS) entry which is preliminary data.</text>
</comment>